<name>A0A5C5G0A4_9BASI</name>
<comment type="caution">
    <text evidence="1">The sequence shown here is derived from an EMBL/GenBank/DDBJ whole genome shotgun (WGS) entry which is preliminary data.</text>
</comment>
<proteinExistence type="predicted"/>
<dbReference type="EMBL" id="SOZI01000027">
    <property type="protein sequence ID" value="TNY22345.1"/>
    <property type="molecule type" value="Genomic_DNA"/>
</dbReference>
<dbReference type="OrthoDB" id="10638004at2759"/>
<evidence type="ECO:0000313" key="2">
    <source>
        <dbReference type="Proteomes" id="UP000311382"/>
    </source>
</evidence>
<dbReference type="Proteomes" id="UP000311382">
    <property type="component" value="Unassembled WGS sequence"/>
</dbReference>
<keyword evidence="2" id="KW-1185">Reference proteome</keyword>
<organism evidence="1 2">
    <name type="scientific">Rhodotorula diobovata</name>
    <dbReference type="NCBI Taxonomy" id="5288"/>
    <lineage>
        <taxon>Eukaryota</taxon>
        <taxon>Fungi</taxon>
        <taxon>Dikarya</taxon>
        <taxon>Basidiomycota</taxon>
        <taxon>Pucciniomycotina</taxon>
        <taxon>Microbotryomycetes</taxon>
        <taxon>Sporidiobolales</taxon>
        <taxon>Sporidiobolaceae</taxon>
        <taxon>Rhodotorula</taxon>
    </lineage>
</organism>
<protein>
    <submittedName>
        <fullName evidence="1">Uncharacterized protein</fullName>
    </submittedName>
</protein>
<evidence type="ECO:0000313" key="1">
    <source>
        <dbReference type="EMBL" id="TNY22345.1"/>
    </source>
</evidence>
<reference evidence="1 2" key="1">
    <citation type="submission" date="2019-03" db="EMBL/GenBank/DDBJ databases">
        <title>Rhodosporidium diobovatum UCD-FST 08-225 genome sequencing, assembly, and annotation.</title>
        <authorList>
            <person name="Fakankun I.U."/>
            <person name="Fristensky B."/>
            <person name="Levin D.B."/>
        </authorList>
    </citation>
    <scope>NUCLEOTIDE SEQUENCE [LARGE SCALE GENOMIC DNA]</scope>
    <source>
        <strain evidence="1 2">UCD-FST 08-225</strain>
    </source>
</reference>
<gene>
    <name evidence="1" type="ORF">DMC30DRAFT_392627</name>
</gene>
<accession>A0A5C5G0A4</accession>
<dbReference type="AlphaFoldDB" id="A0A5C5G0A4"/>
<sequence length="262" mass="29961">MPSRAADGHSYGDALHAMVEACKGYIAVNENNYVVTRETSDWYKARVKELEQDWWPRWPRHEQSAFRGEMVDLKKLCSDYIAALEEGRDPEELPKLQADTLARMRLSYNRLEYLVYKISIACGPSNEHWIHETQRWFREGIIRHVRPSEFDNDFGGDTVVKDAKRSILATFAAVLEAVRQAVKDGKTPVLPDLSDKRKFWALHDLFARVAMLPRSIDAVINTAAQPSLAPGGAMHSLAHGSTRRFELSARQQSVYGRRYAHY</sequence>